<sequence length="56" mass="6592">MGNSIFGRCGMSVDNFKAVKIPTPALTPFLFKTMFYINQFYINRLFIFILLSMNRY</sequence>
<name>A0A8T2FM67_9BRAS</name>
<dbReference type="Proteomes" id="UP000694240">
    <property type="component" value="Chromosome 2"/>
</dbReference>
<evidence type="ECO:0000313" key="1">
    <source>
        <dbReference type="EMBL" id="KAG7637222.1"/>
    </source>
</evidence>
<gene>
    <name evidence="1" type="ORF">ISN45_At02g017800</name>
</gene>
<organism evidence="1 2">
    <name type="scientific">Arabidopsis thaliana x Arabidopsis arenosa</name>
    <dbReference type="NCBI Taxonomy" id="1240361"/>
    <lineage>
        <taxon>Eukaryota</taxon>
        <taxon>Viridiplantae</taxon>
        <taxon>Streptophyta</taxon>
        <taxon>Embryophyta</taxon>
        <taxon>Tracheophyta</taxon>
        <taxon>Spermatophyta</taxon>
        <taxon>Magnoliopsida</taxon>
        <taxon>eudicotyledons</taxon>
        <taxon>Gunneridae</taxon>
        <taxon>Pentapetalae</taxon>
        <taxon>rosids</taxon>
        <taxon>malvids</taxon>
        <taxon>Brassicales</taxon>
        <taxon>Brassicaceae</taxon>
        <taxon>Camelineae</taxon>
        <taxon>Arabidopsis</taxon>
    </lineage>
</organism>
<reference evidence="1 2" key="1">
    <citation type="submission" date="2020-12" db="EMBL/GenBank/DDBJ databases">
        <title>Concerted genomic and epigenomic changes stabilize Arabidopsis allopolyploids.</title>
        <authorList>
            <person name="Chen Z."/>
        </authorList>
    </citation>
    <scope>NUCLEOTIDE SEQUENCE [LARGE SCALE GENOMIC DNA]</scope>
    <source>
        <strain evidence="1">Allo738</strain>
        <tissue evidence="1">Leaf</tissue>
    </source>
</reference>
<evidence type="ECO:0000313" key="2">
    <source>
        <dbReference type="Proteomes" id="UP000694240"/>
    </source>
</evidence>
<comment type="caution">
    <text evidence="1">The sequence shown here is derived from an EMBL/GenBank/DDBJ whole genome shotgun (WGS) entry which is preliminary data.</text>
</comment>
<protein>
    <submittedName>
        <fullName evidence="1">Uncharacterized protein</fullName>
    </submittedName>
</protein>
<keyword evidence="2" id="KW-1185">Reference proteome</keyword>
<accession>A0A8T2FM67</accession>
<dbReference type="EMBL" id="JAEFBK010000002">
    <property type="protein sequence ID" value="KAG7637222.1"/>
    <property type="molecule type" value="Genomic_DNA"/>
</dbReference>
<dbReference type="AlphaFoldDB" id="A0A8T2FM67"/>
<proteinExistence type="predicted"/>